<dbReference type="Proteomes" id="UP000294558">
    <property type="component" value="Unassembled WGS sequence"/>
</dbReference>
<evidence type="ECO:0000259" key="1">
    <source>
        <dbReference type="Pfam" id="PF13847"/>
    </source>
</evidence>
<dbReference type="GO" id="GO:0008168">
    <property type="term" value="F:methyltransferase activity"/>
    <property type="evidence" value="ECO:0007669"/>
    <property type="project" value="UniProtKB-KW"/>
</dbReference>
<dbReference type="Pfam" id="PF13847">
    <property type="entry name" value="Methyltransf_31"/>
    <property type="match status" value="1"/>
</dbReference>
<evidence type="ECO:0000313" key="4">
    <source>
        <dbReference type="Proteomes" id="UP000294558"/>
    </source>
</evidence>
<dbReference type="OrthoDB" id="9801363at2"/>
<feature type="domain" description="Methyltransferase" evidence="1">
    <location>
        <begin position="174"/>
        <end position="285"/>
    </location>
</feature>
<feature type="domain" description="S-adenosylmethionine-dependent methyltransferase Rv2258c-like winged HTH" evidence="2">
    <location>
        <begin position="27"/>
        <end position="100"/>
    </location>
</feature>
<proteinExistence type="predicted"/>
<gene>
    <name evidence="3" type="ORF">BDK89_1266</name>
</gene>
<keyword evidence="3" id="KW-0808">Transferase</keyword>
<protein>
    <submittedName>
        <fullName evidence="3">Methyltransferase family protein</fullName>
    </submittedName>
</protein>
<name>A0A4R7HY59_9ACTN</name>
<keyword evidence="3" id="KW-0489">Methyltransferase</keyword>
<dbReference type="RefSeq" id="WP_133868124.1">
    <property type="nucleotide sequence ID" value="NZ_SOAU01000001.1"/>
</dbReference>
<accession>A0A4R7HY59</accession>
<dbReference type="SUPFAM" id="SSF46785">
    <property type="entry name" value="Winged helix' DNA-binding domain"/>
    <property type="match status" value="1"/>
</dbReference>
<dbReference type="InterPro" id="IPR036388">
    <property type="entry name" value="WH-like_DNA-bd_sf"/>
</dbReference>
<sequence>MGTEFDDARATAFLDQMRTILNHGMAASMIGIGHRVGLFDTMARLGGRGAPSTEVADLAGLHERYVREWLDAMTVARIVEYDSNTDAYRLPPEHAAFTTRSAGMANMASYAQYISLCAAVEDELVECFRHGGGVPYESFDRFHAVMAETSGMRFDALLVDVVLPLVPGVVELLEHGIRVADVGCGRGHAVNLMAEAFPRSTFVGIDFSETALEIGRAEAAERGLTNASFIAADAAELGDEHRYDFITTFDAVHDQAHPRAMVDGIFRSLAPGGHWLCADIRASSHVGENLDHPMGSFMYGVSCQHCMTVSLAYDGEGLGAMWGVHRAKALFAESGFTDIAVHSLPYDPSNNYYVCRKP</sequence>
<organism evidence="3 4">
    <name type="scientific">Ilumatobacter fluminis</name>
    <dbReference type="NCBI Taxonomy" id="467091"/>
    <lineage>
        <taxon>Bacteria</taxon>
        <taxon>Bacillati</taxon>
        <taxon>Actinomycetota</taxon>
        <taxon>Acidimicrobiia</taxon>
        <taxon>Acidimicrobiales</taxon>
        <taxon>Ilumatobacteraceae</taxon>
        <taxon>Ilumatobacter</taxon>
    </lineage>
</organism>
<dbReference type="CDD" id="cd02440">
    <property type="entry name" value="AdoMet_MTases"/>
    <property type="match status" value="1"/>
</dbReference>
<dbReference type="GO" id="GO:0032259">
    <property type="term" value="P:methylation"/>
    <property type="evidence" value="ECO:0007669"/>
    <property type="project" value="UniProtKB-KW"/>
</dbReference>
<dbReference type="PANTHER" id="PTHR45128">
    <property type="entry name" value="METHYLTRANSFERASE TYPE 11"/>
    <property type="match status" value="1"/>
</dbReference>
<dbReference type="Pfam" id="PF21320">
    <property type="entry name" value="WHD_Rv2258c"/>
    <property type="match status" value="1"/>
</dbReference>
<comment type="caution">
    <text evidence="3">The sequence shown here is derived from an EMBL/GenBank/DDBJ whole genome shotgun (WGS) entry which is preliminary data.</text>
</comment>
<dbReference type="InterPro" id="IPR036390">
    <property type="entry name" value="WH_DNA-bd_sf"/>
</dbReference>
<dbReference type="InterPro" id="IPR029063">
    <property type="entry name" value="SAM-dependent_MTases_sf"/>
</dbReference>
<dbReference type="AlphaFoldDB" id="A0A4R7HY59"/>
<evidence type="ECO:0000313" key="3">
    <source>
        <dbReference type="EMBL" id="TDT15690.1"/>
    </source>
</evidence>
<keyword evidence="4" id="KW-1185">Reference proteome</keyword>
<dbReference type="Gene3D" id="1.10.10.10">
    <property type="entry name" value="Winged helix-like DNA-binding domain superfamily/Winged helix DNA-binding domain"/>
    <property type="match status" value="1"/>
</dbReference>
<dbReference type="Gene3D" id="3.40.50.150">
    <property type="entry name" value="Vaccinia Virus protein VP39"/>
    <property type="match status" value="1"/>
</dbReference>
<dbReference type="PANTHER" id="PTHR45128:SF1">
    <property type="entry name" value="S-ADENOSYLMETHIONINE-DEPENDENT METHYLTRANSFERASE RV2258C"/>
    <property type="match status" value="1"/>
</dbReference>
<dbReference type="SUPFAM" id="SSF53335">
    <property type="entry name" value="S-adenosyl-L-methionine-dependent methyltransferases"/>
    <property type="match status" value="1"/>
</dbReference>
<evidence type="ECO:0000259" key="2">
    <source>
        <dbReference type="Pfam" id="PF21320"/>
    </source>
</evidence>
<dbReference type="InterPro" id="IPR025714">
    <property type="entry name" value="Methyltranfer_dom"/>
</dbReference>
<dbReference type="InterPro" id="IPR048711">
    <property type="entry name" value="WHD_Rv2258c"/>
</dbReference>
<dbReference type="InterPro" id="IPR053173">
    <property type="entry name" value="SAM-binding_MTase"/>
</dbReference>
<dbReference type="EMBL" id="SOAU01000001">
    <property type="protein sequence ID" value="TDT15690.1"/>
    <property type="molecule type" value="Genomic_DNA"/>
</dbReference>
<reference evidence="3 4" key="1">
    <citation type="submission" date="2019-03" db="EMBL/GenBank/DDBJ databases">
        <title>Sequencing the genomes of 1000 actinobacteria strains.</title>
        <authorList>
            <person name="Klenk H.-P."/>
        </authorList>
    </citation>
    <scope>NUCLEOTIDE SEQUENCE [LARGE SCALE GENOMIC DNA]</scope>
    <source>
        <strain evidence="3 4">DSM 18936</strain>
    </source>
</reference>